<accession>A0AC61RXC4</accession>
<dbReference type="EMBL" id="SRYA01000015">
    <property type="protein sequence ID" value="TGY96566.1"/>
    <property type="molecule type" value="Genomic_DNA"/>
</dbReference>
<protein>
    <submittedName>
        <fullName evidence="1">Uncharacterized protein</fullName>
    </submittedName>
</protein>
<proteinExistence type="predicted"/>
<sequence length="321" mass="37649">MRNFKRILLPVVLILTIAAVNLGLNYALIPYSYVRIMMHQIQTEEYDTVFLGTSHGLNGISPKVITEKTGKNAVNLSLGGEYPRDAYYLLKQVCEKKKPERVVYELDPGYWCTPEGQRGDFNRIFYEMPASLTKVEYFFAKERELDFRAALFPWFYYRGQFRDMKEIIQVKQGEDYKNYGTAAFWDGGQEFADGFLRNTPVPGMKEEKDLVLWKEADRNEDSFRYFEKLASFCKKRNIELIVVTTPVPAETLEKYAKEFQEADAFFQEYLERLGLEYWNYNCTERKIADFDYSLNAFTDYEGHMNVQQAEAFSAQLAEDLW</sequence>
<evidence type="ECO:0000313" key="1">
    <source>
        <dbReference type="EMBL" id="TGY96566.1"/>
    </source>
</evidence>
<organism evidence="1 2">
    <name type="scientific">Petralouisia muris</name>
    <dbReference type="NCBI Taxonomy" id="3032872"/>
    <lineage>
        <taxon>Bacteria</taxon>
        <taxon>Bacillati</taxon>
        <taxon>Bacillota</taxon>
        <taxon>Clostridia</taxon>
        <taxon>Lachnospirales</taxon>
        <taxon>Lachnospiraceae</taxon>
        <taxon>Petralouisia</taxon>
    </lineage>
</organism>
<name>A0AC61RXC4_9FIRM</name>
<dbReference type="Proteomes" id="UP000304953">
    <property type="component" value="Unassembled WGS sequence"/>
</dbReference>
<gene>
    <name evidence="1" type="ORF">E5329_09320</name>
</gene>
<comment type="caution">
    <text evidence="1">The sequence shown here is derived from an EMBL/GenBank/DDBJ whole genome shotgun (WGS) entry which is preliminary data.</text>
</comment>
<keyword evidence="2" id="KW-1185">Reference proteome</keyword>
<reference evidence="1" key="1">
    <citation type="submission" date="2019-04" db="EMBL/GenBank/DDBJ databases">
        <title>Microbes associate with the intestines of laboratory mice.</title>
        <authorList>
            <person name="Navarre W."/>
            <person name="Wong E."/>
            <person name="Huang K."/>
            <person name="Tropini C."/>
            <person name="Ng K."/>
            <person name="Yu B."/>
        </authorList>
    </citation>
    <scope>NUCLEOTIDE SEQUENCE</scope>
    <source>
        <strain evidence="1">NM01_1-7b</strain>
    </source>
</reference>
<evidence type="ECO:0000313" key="2">
    <source>
        <dbReference type="Proteomes" id="UP000304953"/>
    </source>
</evidence>